<feature type="compositionally biased region" description="Polar residues" evidence="1">
    <location>
        <begin position="25"/>
        <end position="37"/>
    </location>
</feature>
<dbReference type="EMBL" id="UOEI01000014">
    <property type="protein sequence ID" value="VAV89356.1"/>
    <property type="molecule type" value="Genomic_DNA"/>
</dbReference>
<evidence type="ECO:0000256" key="1">
    <source>
        <dbReference type="SAM" id="MobiDB-lite"/>
    </source>
</evidence>
<dbReference type="AlphaFoldDB" id="A0A3B0RKR2"/>
<organism evidence="2">
    <name type="scientific">hydrothermal vent metagenome</name>
    <dbReference type="NCBI Taxonomy" id="652676"/>
    <lineage>
        <taxon>unclassified sequences</taxon>
        <taxon>metagenomes</taxon>
        <taxon>ecological metagenomes</taxon>
    </lineage>
</organism>
<gene>
    <name evidence="2" type="ORF">MNBD_ACTINO01-633</name>
</gene>
<accession>A0A3B0RKR2</accession>
<name>A0A3B0RKR2_9ZZZZ</name>
<protein>
    <submittedName>
        <fullName evidence="2">Uncharacterized protein</fullName>
    </submittedName>
</protein>
<reference evidence="2" key="1">
    <citation type="submission" date="2018-06" db="EMBL/GenBank/DDBJ databases">
        <authorList>
            <person name="Zhirakovskaya E."/>
        </authorList>
    </citation>
    <scope>NUCLEOTIDE SEQUENCE</scope>
</reference>
<feature type="region of interest" description="Disordered" evidence="1">
    <location>
        <begin position="25"/>
        <end position="48"/>
    </location>
</feature>
<proteinExistence type="predicted"/>
<evidence type="ECO:0000313" key="2">
    <source>
        <dbReference type="EMBL" id="VAV89356.1"/>
    </source>
</evidence>
<sequence length="166" mass="17394">MKKLIAAIAATGILVSGAFVASTVTSSPADAQTTTDVASDEARPPRPGAILDEVLGGLVEDGTLDQSQADAVKAALEAKRAELKEEFGDRPPRVKGERRGILRGLMADGVITADEIAALPEDHPLRNGEGPLAELLEGDGQITKAELDAFIEQRRADRDAERGTNG</sequence>